<evidence type="ECO:0000313" key="2">
    <source>
        <dbReference type="EMBL" id="KAG2597497.1"/>
    </source>
</evidence>
<evidence type="ECO:0000256" key="1">
    <source>
        <dbReference type="SAM" id="MobiDB-lite"/>
    </source>
</evidence>
<feature type="region of interest" description="Disordered" evidence="1">
    <location>
        <begin position="34"/>
        <end position="111"/>
    </location>
</feature>
<name>A0A8T0SGV9_PANVG</name>
<sequence length="111" mass="11880">MSLSLQIGPSPSRGPPDVADPCLAWIDRQFATGAPDDAAARAHPHRALRRRPRRAPRPPPRPRRRSRHDHPGLHPGDAVPAAGQHPPPGPADSALQGPTLGPLHPPARPRL</sequence>
<keyword evidence="3" id="KW-1185">Reference proteome</keyword>
<gene>
    <name evidence="2" type="ORF">PVAP13_5KG224700</name>
</gene>
<evidence type="ECO:0000313" key="3">
    <source>
        <dbReference type="Proteomes" id="UP000823388"/>
    </source>
</evidence>
<organism evidence="2 3">
    <name type="scientific">Panicum virgatum</name>
    <name type="common">Blackwell switchgrass</name>
    <dbReference type="NCBI Taxonomy" id="38727"/>
    <lineage>
        <taxon>Eukaryota</taxon>
        <taxon>Viridiplantae</taxon>
        <taxon>Streptophyta</taxon>
        <taxon>Embryophyta</taxon>
        <taxon>Tracheophyta</taxon>
        <taxon>Spermatophyta</taxon>
        <taxon>Magnoliopsida</taxon>
        <taxon>Liliopsida</taxon>
        <taxon>Poales</taxon>
        <taxon>Poaceae</taxon>
        <taxon>PACMAD clade</taxon>
        <taxon>Panicoideae</taxon>
        <taxon>Panicodae</taxon>
        <taxon>Paniceae</taxon>
        <taxon>Panicinae</taxon>
        <taxon>Panicum</taxon>
        <taxon>Panicum sect. Hiantes</taxon>
    </lineage>
</organism>
<accession>A0A8T0SGV9</accession>
<protein>
    <submittedName>
        <fullName evidence="2">Uncharacterized protein</fullName>
    </submittedName>
</protein>
<dbReference type="AlphaFoldDB" id="A0A8T0SGV9"/>
<feature type="compositionally biased region" description="Basic residues" evidence="1">
    <location>
        <begin position="42"/>
        <end position="68"/>
    </location>
</feature>
<comment type="caution">
    <text evidence="2">The sequence shown here is derived from an EMBL/GenBank/DDBJ whole genome shotgun (WGS) entry which is preliminary data.</text>
</comment>
<proteinExistence type="predicted"/>
<dbReference type="EMBL" id="CM029045">
    <property type="protein sequence ID" value="KAG2597497.1"/>
    <property type="molecule type" value="Genomic_DNA"/>
</dbReference>
<reference evidence="2" key="1">
    <citation type="submission" date="2020-05" db="EMBL/GenBank/DDBJ databases">
        <title>WGS assembly of Panicum virgatum.</title>
        <authorList>
            <person name="Lovell J.T."/>
            <person name="Jenkins J."/>
            <person name="Shu S."/>
            <person name="Juenger T.E."/>
            <person name="Schmutz J."/>
        </authorList>
    </citation>
    <scope>NUCLEOTIDE SEQUENCE</scope>
    <source>
        <strain evidence="2">AP13</strain>
    </source>
</reference>
<dbReference type="Proteomes" id="UP000823388">
    <property type="component" value="Chromosome 5K"/>
</dbReference>
<feature type="region of interest" description="Disordered" evidence="1">
    <location>
        <begin position="1"/>
        <end position="20"/>
    </location>
</feature>